<organism evidence="3 4">
    <name type="scientific">Streptomyces paludis</name>
    <dbReference type="NCBI Taxonomy" id="2282738"/>
    <lineage>
        <taxon>Bacteria</taxon>
        <taxon>Bacillati</taxon>
        <taxon>Actinomycetota</taxon>
        <taxon>Actinomycetes</taxon>
        <taxon>Kitasatosporales</taxon>
        <taxon>Streptomycetaceae</taxon>
        <taxon>Streptomyces</taxon>
    </lineage>
</organism>
<dbReference type="GO" id="GO:0016705">
    <property type="term" value="F:oxidoreductase activity, acting on paired donors, with incorporation or reduction of molecular oxygen"/>
    <property type="evidence" value="ECO:0007669"/>
    <property type="project" value="InterPro"/>
</dbReference>
<dbReference type="PANTHER" id="PTHR46696">
    <property type="entry name" value="P450, PUTATIVE (EUROFUNG)-RELATED"/>
    <property type="match status" value="1"/>
</dbReference>
<dbReference type="OrthoDB" id="4302140at2"/>
<keyword evidence="2" id="KW-0349">Heme</keyword>
<protein>
    <submittedName>
        <fullName evidence="3">Cytochrome P450</fullName>
    </submittedName>
</protein>
<keyword evidence="2" id="KW-0479">Metal-binding</keyword>
<keyword evidence="2" id="KW-0560">Oxidoreductase</keyword>
<dbReference type="Gene3D" id="1.10.630.10">
    <property type="entry name" value="Cytochrome P450"/>
    <property type="match status" value="1"/>
</dbReference>
<reference evidence="4" key="1">
    <citation type="submission" date="2018-07" db="EMBL/GenBank/DDBJ databases">
        <authorList>
            <person name="Zhao J."/>
        </authorList>
    </citation>
    <scope>NUCLEOTIDE SEQUENCE [LARGE SCALE GENOMIC DNA]</scope>
    <source>
        <strain evidence="4">GSSD-12</strain>
    </source>
</reference>
<dbReference type="RefSeq" id="WP_114663558.1">
    <property type="nucleotide sequence ID" value="NZ_CP031194.1"/>
</dbReference>
<dbReference type="InterPro" id="IPR001128">
    <property type="entry name" value="Cyt_P450"/>
</dbReference>
<sequence length="417" mass="47234">MEPTLTIPAVDRRTVASLFSRLRTRKGQSNPLPLYAELRNLGDVIPSPWGGHLITSYELCDEVLRSRKWRVPDTQWRISQGNAARWNRPASLQTAKSLPMLNPPLHTRVRRSAGSMFDRRTLVEVKESISRNIEDVLDRFEKELLDGPADFNSVVADQLPVMSIGQWLKLPAADYSLLRSLTNDQTLSQEFFPTPSQLARADSAAHGLQEYFTAVVRERREAPGDDPISSWIATWDTLEPDRERADEEAHSMAVFVIVAALETTEHLLSSMVRLLLTYPEQLDLLRAHPEYIPHVVDETLRYDPAIHAISRTAPADTVLDDTLVREGEMVQLMVGAAQHDPRRFTGPETFDVRRRPSHFGFGSGIHYCLGAPLARLEGKLLLTSMIRRMPRLRLSEAPSWEPRVSFRRLNHLMVSAA</sequence>
<dbReference type="PRINTS" id="PR00359">
    <property type="entry name" value="BP450"/>
</dbReference>
<dbReference type="InterPro" id="IPR002397">
    <property type="entry name" value="Cyt_P450_B"/>
</dbReference>
<dbReference type="PANTHER" id="PTHR46696:SF1">
    <property type="entry name" value="CYTOCHROME P450 YJIB-RELATED"/>
    <property type="match status" value="1"/>
</dbReference>
<dbReference type="EMBL" id="CP031194">
    <property type="protein sequence ID" value="AXG81042.1"/>
    <property type="molecule type" value="Genomic_DNA"/>
</dbReference>
<evidence type="ECO:0000256" key="2">
    <source>
        <dbReference type="RuleBase" id="RU000461"/>
    </source>
</evidence>
<name>A0A345HWG8_9ACTN</name>
<dbReference type="InterPro" id="IPR036396">
    <property type="entry name" value="Cyt_P450_sf"/>
</dbReference>
<dbReference type="GO" id="GO:0020037">
    <property type="term" value="F:heme binding"/>
    <property type="evidence" value="ECO:0007669"/>
    <property type="project" value="InterPro"/>
</dbReference>
<dbReference type="InterPro" id="IPR017972">
    <property type="entry name" value="Cyt_P450_CS"/>
</dbReference>
<evidence type="ECO:0000256" key="1">
    <source>
        <dbReference type="ARBA" id="ARBA00010617"/>
    </source>
</evidence>
<dbReference type="PROSITE" id="PS00086">
    <property type="entry name" value="CYTOCHROME_P450"/>
    <property type="match status" value="1"/>
</dbReference>
<evidence type="ECO:0000313" key="4">
    <source>
        <dbReference type="Proteomes" id="UP000253868"/>
    </source>
</evidence>
<keyword evidence="2" id="KW-0408">Iron</keyword>
<dbReference type="Proteomes" id="UP000253868">
    <property type="component" value="Chromosome"/>
</dbReference>
<comment type="similarity">
    <text evidence="1 2">Belongs to the cytochrome P450 family.</text>
</comment>
<dbReference type="GO" id="GO:0004497">
    <property type="term" value="F:monooxygenase activity"/>
    <property type="evidence" value="ECO:0007669"/>
    <property type="project" value="UniProtKB-KW"/>
</dbReference>
<proteinExistence type="inferred from homology"/>
<accession>A0A345HWG8</accession>
<evidence type="ECO:0000313" key="3">
    <source>
        <dbReference type="EMBL" id="AXG81042.1"/>
    </source>
</evidence>
<keyword evidence="2" id="KW-0503">Monooxygenase</keyword>
<gene>
    <name evidence="3" type="ORF">DVK44_28955</name>
</gene>
<dbReference type="KEGG" id="spad:DVK44_28955"/>
<dbReference type="SUPFAM" id="SSF48264">
    <property type="entry name" value="Cytochrome P450"/>
    <property type="match status" value="1"/>
</dbReference>
<dbReference type="AlphaFoldDB" id="A0A345HWG8"/>
<dbReference type="Pfam" id="PF00067">
    <property type="entry name" value="p450"/>
    <property type="match status" value="1"/>
</dbReference>
<dbReference type="GO" id="GO:0005506">
    <property type="term" value="F:iron ion binding"/>
    <property type="evidence" value="ECO:0007669"/>
    <property type="project" value="InterPro"/>
</dbReference>
<keyword evidence="4" id="KW-1185">Reference proteome</keyword>